<reference evidence="2" key="1">
    <citation type="submission" date="2020-10" db="EMBL/GenBank/DDBJ databases">
        <title>High-Quality Genome Resource of Clonostachys rosea strain S41 by Oxford Nanopore Long-Read Sequencing.</title>
        <authorList>
            <person name="Wang H."/>
        </authorList>
    </citation>
    <scope>NUCLEOTIDE SEQUENCE</scope>
    <source>
        <strain evidence="2">S41</strain>
    </source>
</reference>
<evidence type="ECO:0000313" key="3">
    <source>
        <dbReference type="Proteomes" id="UP000616885"/>
    </source>
</evidence>
<dbReference type="Proteomes" id="UP000616885">
    <property type="component" value="Unassembled WGS sequence"/>
</dbReference>
<organism evidence="2 3">
    <name type="scientific">Bionectria ochroleuca</name>
    <name type="common">Gliocladium roseum</name>
    <dbReference type="NCBI Taxonomy" id="29856"/>
    <lineage>
        <taxon>Eukaryota</taxon>
        <taxon>Fungi</taxon>
        <taxon>Dikarya</taxon>
        <taxon>Ascomycota</taxon>
        <taxon>Pezizomycotina</taxon>
        <taxon>Sordariomycetes</taxon>
        <taxon>Hypocreomycetidae</taxon>
        <taxon>Hypocreales</taxon>
        <taxon>Bionectriaceae</taxon>
        <taxon>Clonostachys</taxon>
    </lineage>
</organism>
<protein>
    <submittedName>
        <fullName evidence="2">Uncharacterized protein</fullName>
    </submittedName>
</protein>
<evidence type="ECO:0000313" key="2">
    <source>
        <dbReference type="EMBL" id="KAF9757502.1"/>
    </source>
</evidence>
<dbReference type="AlphaFoldDB" id="A0A8H7NK94"/>
<sequence length="132" mass="14261">MQYNVSPDLKETVWRRKNAIYLPLTGIGVSSPPNASATLERCEFPGACTAHICMLLNVPCFHTGILSRAMAHVLPCYTTYRDAADECPPTSQLGSAQEEHDQGKESISSALGCPAQHSGRKDSQPKEASASR</sequence>
<proteinExistence type="predicted"/>
<feature type="region of interest" description="Disordered" evidence="1">
    <location>
        <begin position="86"/>
        <end position="132"/>
    </location>
</feature>
<dbReference type="EMBL" id="JADCTT010000002">
    <property type="protein sequence ID" value="KAF9757502.1"/>
    <property type="molecule type" value="Genomic_DNA"/>
</dbReference>
<comment type="caution">
    <text evidence="2">The sequence shown here is derived from an EMBL/GenBank/DDBJ whole genome shotgun (WGS) entry which is preliminary data.</text>
</comment>
<accession>A0A8H7NK94</accession>
<evidence type="ECO:0000256" key="1">
    <source>
        <dbReference type="SAM" id="MobiDB-lite"/>
    </source>
</evidence>
<gene>
    <name evidence="2" type="ORF">IM811_008446</name>
</gene>
<name>A0A8H7NK94_BIOOC</name>